<feature type="compositionally biased region" description="Basic and acidic residues" evidence="1">
    <location>
        <begin position="1"/>
        <end position="15"/>
    </location>
</feature>
<comment type="caution">
    <text evidence="2">The sequence shown here is derived from an EMBL/GenBank/DDBJ whole genome shotgun (WGS) entry which is preliminary data.</text>
</comment>
<gene>
    <name evidence="2" type="ORF">B2A_08648</name>
</gene>
<dbReference type="InterPro" id="IPR023214">
    <property type="entry name" value="HAD_sf"/>
</dbReference>
<dbReference type="EMBL" id="AUZZ01006231">
    <property type="protein sequence ID" value="EQD46966.1"/>
    <property type="molecule type" value="Genomic_DNA"/>
</dbReference>
<evidence type="ECO:0000313" key="2">
    <source>
        <dbReference type="EMBL" id="EQD46966.1"/>
    </source>
</evidence>
<organism evidence="2">
    <name type="scientific">mine drainage metagenome</name>
    <dbReference type="NCBI Taxonomy" id="410659"/>
    <lineage>
        <taxon>unclassified sequences</taxon>
        <taxon>metagenomes</taxon>
        <taxon>ecological metagenomes</taxon>
    </lineage>
</organism>
<evidence type="ECO:0000256" key="1">
    <source>
        <dbReference type="SAM" id="MobiDB-lite"/>
    </source>
</evidence>
<reference evidence="2" key="2">
    <citation type="journal article" date="2014" name="ISME J.">
        <title>Microbial stratification in low pH oxic and suboxic macroscopic growths along an acid mine drainage.</title>
        <authorList>
            <person name="Mendez-Garcia C."/>
            <person name="Mesa V."/>
            <person name="Sprenger R.R."/>
            <person name="Richter M."/>
            <person name="Diez M.S."/>
            <person name="Solano J."/>
            <person name="Bargiela R."/>
            <person name="Golyshina O.V."/>
            <person name="Manteca A."/>
            <person name="Ramos J.L."/>
            <person name="Gallego J.R."/>
            <person name="Llorente I."/>
            <person name="Martins Dos Santos V.A."/>
            <person name="Jensen O.N."/>
            <person name="Pelaez A.I."/>
            <person name="Sanchez J."/>
            <person name="Ferrer M."/>
        </authorList>
    </citation>
    <scope>NUCLEOTIDE SEQUENCE</scope>
</reference>
<feature type="region of interest" description="Disordered" evidence="1">
    <location>
        <begin position="1"/>
        <end position="47"/>
    </location>
</feature>
<feature type="non-terminal residue" evidence="2">
    <location>
        <position position="1"/>
    </location>
</feature>
<dbReference type="AlphaFoldDB" id="T0ZFG4"/>
<reference evidence="2" key="1">
    <citation type="submission" date="2013-08" db="EMBL/GenBank/DDBJ databases">
        <authorList>
            <person name="Mendez C."/>
            <person name="Richter M."/>
            <person name="Ferrer M."/>
            <person name="Sanchez J."/>
        </authorList>
    </citation>
    <scope>NUCLEOTIDE SEQUENCE</scope>
</reference>
<dbReference type="GO" id="GO:0008967">
    <property type="term" value="F:phosphoglycolate phosphatase activity"/>
    <property type="evidence" value="ECO:0007669"/>
    <property type="project" value="UniProtKB-EC"/>
</dbReference>
<dbReference type="Gene3D" id="3.40.50.1000">
    <property type="entry name" value="HAD superfamily/HAD-like"/>
    <property type="match status" value="1"/>
</dbReference>
<dbReference type="InterPro" id="IPR036412">
    <property type="entry name" value="HAD-like_sf"/>
</dbReference>
<sequence length="160" mass="16726">RGHGPELLECTDRSPHSWACEPAHPAPSAAPDAPPEPDDAGSFYAGDQRSRIPDRRCVRTGIPGTGVWCGIPRRHPDGRYRVGSWRGAEGALRRLLAVDLDGTLITAQGGGTAEAREAFAPLLAAGVCICIATGRMAESAAKLLPEMGVTEGHIIALNGA</sequence>
<feature type="non-terminal residue" evidence="2">
    <location>
        <position position="160"/>
    </location>
</feature>
<feature type="compositionally biased region" description="Low complexity" evidence="1">
    <location>
        <begin position="19"/>
        <end position="31"/>
    </location>
</feature>
<name>T0ZFG4_9ZZZZ</name>
<keyword evidence="2" id="KW-0378">Hydrolase</keyword>
<proteinExistence type="predicted"/>
<dbReference type="Pfam" id="PF08282">
    <property type="entry name" value="Hydrolase_3"/>
    <property type="match status" value="1"/>
</dbReference>
<dbReference type="SUPFAM" id="SSF56784">
    <property type="entry name" value="HAD-like"/>
    <property type="match status" value="1"/>
</dbReference>
<protein>
    <submittedName>
        <fullName evidence="2">HAD superfamily hydrolase-like, type 3 domain protein</fullName>
        <ecNumber evidence="2">3.1.3.18</ecNumber>
    </submittedName>
</protein>
<accession>T0ZFG4</accession>
<dbReference type="EC" id="3.1.3.18" evidence="2"/>